<feature type="transmembrane region" description="Helical" evidence="9">
    <location>
        <begin position="134"/>
        <end position="150"/>
    </location>
</feature>
<evidence type="ECO:0000259" key="10">
    <source>
        <dbReference type="PROSITE" id="PS50928"/>
    </source>
</evidence>
<keyword evidence="4 9" id="KW-0812">Transmembrane</keyword>
<dbReference type="Pfam" id="PF00528">
    <property type="entry name" value="BPD_transp_1"/>
    <property type="match status" value="1"/>
</dbReference>
<keyword evidence="2 9" id="KW-0813">Transport</keyword>
<evidence type="ECO:0000256" key="9">
    <source>
        <dbReference type="RuleBase" id="RU363032"/>
    </source>
</evidence>
<protein>
    <submittedName>
        <fullName evidence="11">Sugar ABC transporter permease</fullName>
    </submittedName>
</protein>
<dbReference type="InterPro" id="IPR051393">
    <property type="entry name" value="ABC_transporter_permease"/>
</dbReference>
<dbReference type="InterPro" id="IPR035906">
    <property type="entry name" value="MetI-like_sf"/>
</dbReference>
<dbReference type="PANTHER" id="PTHR30193">
    <property type="entry name" value="ABC TRANSPORTER PERMEASE PROTEIN"/>
    <property type="match status" value="1"/>
</dbReference>
<dbReference type="Gene3D" id="1.10.3720.10">
    <property type="entry name" value="MetI-like"/>
    <property type="match status" value="1"/>
</dbReference>
<name>A0ABV4D0P8_9LACT</name>
<evidence type="ECO:0000256" key="3">
    <source>
        <dbReference type="ARBA" id="ARBA00022475"/>
    </source>
</evidence>
<dbReference type="RefSeq" id="WP_369947880.1">
    <property type="nucleotide sequence ID" value="NZ_JBCLSH010000005.1"/>
</dbReference>
<feature type="transmembrane region" description="Helical" evidence="9">
    <location>
        <begin position="266"/>
        <end position="283"/>
    </location>
</feature>
<dbReference type="PANTHER" id="PTHR30193:SF37">
    <property type="entry name" value="INNER MEMBRANE ABC TRANSPORTER PERMEASE PROTEIN YCJO"/>
    <property type="match status" value="1"/>
</dbReference>
<keyword evidence="3" id="KW-1003">Cell membrane</keyword>
<reference evidence="11 12" key="1">
    <citation type="submission" date="2024-03" db="EMBL/GenBank/DDBJ databases">
        <title>Mouse gut bacterial collection (mGBC) of GemPharmatech.</title>
        <authorList>
            <person name="He Y."/>
            <person name="Dong L."/>
            <person name="Wu D."/>
            <person name="Gao X."/>
            <person name="Lin Z."/>
        </authorList>
    </citation>
    <scope>NUCLEOTIDE SEQUENCE [LARGE SCALE GENOMIC DNA]</scope>
    <source>
        <strain evidence="11 12">61-15</strain>
    </source>
</reference>
<feature type="transmembrane region" description="Helical" evidence="9">
    <location>
        <begin position="14"/>
        <end position="34"/>
    </location>
</feature>
<accession>A0ABV4D0P8</accession>
<evidence type="ECO:0000256" key="6">
    <source>
        <dbReference type="ARBA" id="ARBA00022927"/>
    </source>
</evidence>
<keyword evidence="6" id="KW-0653">Protein transport</keyword>
<evidence type="ECO:0000256" key="1">
    <source>
        <dbReference type="ARBA" id="ARBA00004651"/>
    </source>
</evidence>
<evidence type="ECO:0000313" key="11">
    <source>
        <dbReference type="EMBL" id="MEY8443094.1"/>
    </source>
</evidence>
<evidence type="ECO:0000256" key="5">
    <source>
        <dbReference type="ARBA" id="ARBA00022856"/>
    </source>
</evidence>
<feature type="domain" description="ABC transmembrane type-1" evidence="10">
    <location>
        <begin position="70"/>
        <end position="284"/>
    </location>
</feature>
<organism evidence="11 12">
    <name type="scientific">Lactococcus ileimucosae</name>
    <dbReference type="NCBI Taxonomy" id="2941329"/>
    <lineage>
        <taxon>Bacteria</taxon>
        <taxon>Bacillati</taxon>
        <taxon>Bacillota</taxon>
        <taxon>Bacilli</taxon>
        <taxon>Lactobacillales</taxon>
        <taxon>Streptococcaceae</taxon>
        <taxon>Lactococcus</taxon>
    </lineage>
</organism>
<keyword evidence="12" id="KW-1185">Reference proteome</keyword>
<comment type="similarity">
    <text evidence="9">Belongs to the binding-protein-dependent transport system permease family.</text>
</comment>
<feature type="transmembrane region" description="Helical" evidence="9">
    <location>
        <begin position="233"/>
        <end position="254"/>
    </location>
</feature>
<dbReference type="Proteomes" id="UP001565283">
    <property type="component" value="Unassembled WGS sequence"/>
</dbReference>
<comment type="caution">
    <text evidence="11">The sequence shown here is derived from an EMBL/GenBank/DDBJ whole genome shotgun (WGS) entry which is preliminary data.</text>
</comment>
<dbReference type="EMBL" id="JBCLSH010000005">
    <property type="protein sequence ID" value="MEY8443094.1"/>
    <property type="molecule type" value="Genomic_DNA"/>
</dbReference>
<feature type="transmembrane region" description="Helical" evidence="9">
    <location>
        <begin position="74"/>
        <end position="96"/>
    </location>
</feature>
<keyword evidence="7 9" id="KW-1133">Transmembrane helix</keyword>
<proteinExistence type="inferred from homology"/>
<evidence type="ECO:0000256" key="2">
    <source>
        <dbReference type="ARBA" id="ARBA00022448"/>
    </source>
</evidence>
<gene>
    <name evidence="11" type="ORF">AALA52_02375</name>
</gene>
<evidence type="ECO:0000256" key="4">
    <source>
        <dbReference type="ARBA" id="ARBA00022692"/>
    </source>
</evidence>
<keyword evidence="5" id="KW-0571">Peptide transport</keyword>
<evidence type="ECO:0000313" key="12">
    <source>
        <dbReference type="Proteomes" id="UP001565283"/>
    </source>
</evidence>
<comment type="subcellular location">
    <subcellularLocation>
        <location evidence="1 9">Cell membrane</location>
        <topology evidence="1 9">Multi-pass membrane protein</topology>
    </subcellularLocation>
</comment>
<evidence type="ECO:0000256" key="7">
    <source>
        <dbReference type="ARBA" id="ARBA00022989"/>
    </source>
</evidence>
<keyword evidence="8 9" id="KW-0472">Membrane</keyword>
<feature type="transmembrane region" description="Helical" evidence="9">
    <location>
        <begin position="157"/>
        <end position="180"/>
    </location>
</feature>
<evidence type="ECO:0000256" key="8">
    <source>
        <dbReference type="ARBA" id="ARBA00023136"/>
    </source>
</evidence>
<dbReference type="SUPFAM" id="SSF161098">
    <property type="entry name" value="MetI-like"/>
    <property type="match status" value="1"/>
</dbReference>
<dbReference type="PROSITE" id="PS50928">
    <property type="entry name" value="ABC_TM1"/>
    <property type="match status" value="1"/>
</dbReference>
<sequence length="293" mass="33525">MIKKGYNPENQKKAWVFLAPTLVLIFIFSVYPLFRSFYMSFQKGFLLNQHFAGFANYIQIFQDPVFIHSIVNTALFAITVVPISLMIALFISWAIFEKVKFKTLFETIFFMPYVTSIIAIGMVFRYFFNKSYGLVNFFLGLIGIPAVNWLDSVSMSMTTLIIFGIWNGLAFNIIILLSGFRNINHEYYTIADMYGATNWEKFRRITLPQLMPTISFLLTVNFIGAFKVYTEVFALFGGQAGIANSAVTGVFYVYNKFYVQNQSGTAMAASVVLFLIIIISTLIQSKIVRRKRL</sequence>
<feature type="transmembrane region" description="Helical" evidence="9">
    <location>
        <begin position="108"/>
        <end position="128"/>
    </location>
</feature>
<dbReference type="CDD" id="cd06261">
    <property type="entry name" value="TM_PBP2"/>
    <property type="match status" value="1"/>
</dbReference>
<dbReference type="InterPro" id="IPR000515">
    <property type="entry name" value="MetI-like"/>
</dbReference>